<dbReference type="SUPFAM" id="SSF54570">
    <property type="entry name" value="Ribosomal protein S19"/>
    <property type="match status" value="1"/>
</dbReference>
<proteinExistence type="inferred from homology"/>
<evidence type="ECO:0000256" key="1">
    <source>
        <dbReference type="ARBA" id="ARBA00007345"/>
    </source>
</evidence>
<organism evidence="4">
    <name type="scientific">Halteria grandinella</name>
    <dbReference type="NCBI Taxonomy" id="5974"/>
    <lineage>
        <taxon>Eukaryota</taxon>
        <taxon>Sar</taxon>
        <taxon>Alveolata</taxon>
        <taxon>Ciliophora</taxon>
        <taxon>Intramacronucleata</taxon>
        <taxon>Spirotrichea</taxon>
        <taxon>Stichotrichia</taxon>
        <taxon>Sporadotrichida</taxon>
        <taxon>Halteriidae</taxon>
        <taxon>Halteria</taxon>
    </lineage>
</organism>
<dbReference type="InterPro" id="IPR002222">
    <property type="entry name" value="Ribosomal_uS19"/>
</dbReference>
<evidence type="ECO:0000256" key="3">
    <source>
        <dbReference type="ARBA" id="ARBA00023274"/>
    </source>
</evidence>
<dbReference type="GO" id="GO:0006412">
    <property type="term" value="P:translation"/>
    <property type="evidence" value="ECO:0007669"/>
    <property type="project" value="InterPro"/>
</dbReference>
<dbReference type="RefSeq" id="YP_010049589.1">
    <property type="nucleotide sequence ID" value="NC_054370.1"/>
</dbReference>
<name>A0A7T0Q5B7_HALGN</name>
<comment type="similarity">
    <text evidence="1">Belongs to the universal ribosomal protein uS19 family.</text>
</comment>
<dbReference type="GO" id="GO:1990904">
    <property type="term" value="C:ribonucleoprotein complex"/>
    <property type="evidence" value="ECO:0007669"/>
    <property type="project" value="UniProtKB-KW"/>
</dbReference>
<dbReference type="GO" id="GO:0005840">
    <property type="term" value="C:ribosome"/>
    <property type="evidence" value="ECO:0007669"/>
    <property type="project" value="UniProtKB-KW"/>
</dbReference>
<dbReference type="GeneID" id="63661421"/>
<dbReference type="AlphaFoldDB" id="A0A7T0Q5B7"/>
<accession>A0A7T0Q5B7</accession>
<dbReference type="Gene3D" id="3.30.860.10">
    <property type="entry name" value="30s Ribosomal Protein S19, Chain A"/>
    <property type="match status" value="1"/>
</dbReference>
<keyword evidence="3" id="KW-0687">Ribonucleoprotein</keyword>
<evidence type="ECO:0000256" key="2">
    <source>
        <dbReference type="ARBA" id="ARBA00022980"/>
    </source>
</evidence>
<dbReference type="InterPro" id="IPR023575">
    <property type="entry name" value="Ribosomal_uS19_SF"/>
</dbReference>
<keyword evidence="2 4" id="KW-0689">Ribosomal protein</keyword>
<reference evidence="4" key="1">
    <citation type="submission" date="2020-05" db="EMBL/GenBank/DDBJ databases">
        <title>Characterization and comparative analysis of mitochondrial genomes of the highly differentiated ciliated protists shed light on the diversity and evolution of the linear molecular architecture.</title>
        <authorList>
            <person name="Zhang T."/>
            <person name="Li C."/>
            <person name="Zhang X."/>
            <person name="Wang C."/>
            <person name="Roger A.J."/>
            <person name="Song W."/>
            <person name="Gao F."/>
        </authorList>
    </citation>
    <scope>NUCLEOTIDE SEQUENCE</scope>
</reference>
<sequence>MMNNSKLIFCSPFFWKKIYLYKKYPIFKSAEKKIFNRSSIIPKIFTNSNIKIYSGKSWHRRIINKWMIGFKFGEFTWNRKLALYKAKQLKKKKKK</sequence>
<gene>
    <name evidence="4" type="primary">rps19</name>
</gene>
<geneLocation type="mitochondrion" evidence="4"/>
<keyword evidence="4" id="KW-0496">Mitochondrion</keyword>
<dbReference type="Pfam" id="PF00203">
    <property type="entry name" value="Ribosomal_S19"/>
    <property type="match status" value="1"/>
</dbReference>
<dbReference type="GO" id="GO:0003735">
    <property type="term" value="F:structural constituent of ribosome"/>
    <property type="evidence" value="ECO:0007669"/>
    <property type="project" value="InterPro"/>
</dbReference>
<evidence type="ECO:0000313" key="4">
    <source>
        <dbReference type="EMBL" id="QPL15994.1"/>
    </source>
</evidence>
<protein>
    <submittedName>
        <fullName evidence="4">Ribosomal protein S19</fullName>
    </submittedName>
</protein>
<dbReference type="EMBL" id="MT471317">
    <property type="protein sequence ID" value="QPL15994.1"/>
    <property type="molecule type" value="Genomic_DNA"/>
</dbReference>